<dbReference type="SUPFAM" id="SSF81383">
    <property type="entry name" value="F-box domain"/>
    <property type="match status" value="1"/>
</dbReference>
<gene>
    <name evidence="2" type="ORF">BRZCDTV_217</name>
</gene>
<keyword evidence="1" id="KW-0812">Transmembrane</keyword>
<protein>
    <submittedName>
        <fullName evidence="2">F-box domain-containing protein</fullName>
    </submittedName>
</protein>
<keyword evidence="1" id="KW-0472">Membrane</keyword>
<keyword evidence="1" id="KW-1133">Transmembrane helix</keyword>
<sequence length="187" mass="21902">MLSPLIIQEIALAGNDLYLTIRLGQICSSWRSVCNSDSVWKNLHESKFRLAPCLKESILLYSGFEHTYKYLCYTTDKTLSRREMLREYKRVENRLYHLCRGRCGAQANCIRGNKFYFCVSSVLMDREEFIEFLHSFSTFSPLVTKELLCTDYSLLVYEAVTILYAFLLFVCMSPILCLLLWLFSRLC</sequence>
<dbReference type="Proteomes" id="UP000273054">
    <property type="component" value="Segment"/>
</dbReference>
<reference evidence="2" key="1">
    <citation type="submission" date="2018-03" db="EMBL/GenBank/DDBJ databases">
        <authorList>
            <consortium name="Urmite Genomes"/>
        </authorList>
    </citation>
    <scope>NUCLEOTIDE SEQUENCE [LARGE SCALE GENOMIC DNA]</scope>
    <source>
        <strain evidence="2">IHUMI-27.7</strain>
    </source>
</reference>
<dbReference type="EMBL" id="LT994651">
    <property type="protein sequence ID" value="SPN79216.1"/>
    <property type="molecule type" value="Genomic_DNA"/>
</dbReference>
<accession>A0A2R8FE21</accession>
<organism evidence="2">
    <name type="scientific">Brazilian cedratvirus IHUMI</name>
    <dbReference type="NCBI Taxonomy" id="2126980"/>
    <lineage>
        <taxon>Viruses</taxon>
        <taxon>Pithoviruses</taxon>
        <taxon>Orthocedratvirinae</taxon>
        <taxon>Alphacedratvirus</taxon>
        <taxon>Alphacedratvirus brasiliense</taxon>
    </lineage>
</organism>
<feature type="transmembrane region" description="Helical" evidence="1">
    <location>
        <begin position="162"/>
        <end position="183"/>
    </location>
</feature>
<evidence type="ECO:0000313" key="2">
    <source>
        <dbReference type="EMBL" id="SPN79216.1"/>
    </source>
</evidence>
<name>A0A2R8FE21_9VIRU</name>
<dbReference type="InterPro" id="IPR036047">
    <property type="entry name" value="F-box-like_dom_sf"/>
</dbReference>
<keyword evidence="3" id="KW-1185">Reference proteome</keyword>
<proteinExistence type="predicted"/>
<evidence type="ECO:0000313" key="3">
    <source>
        <dbReference type="Proteomes" id="UP000273054"/>
    </source>
</evidence>
<evidence type="ECO:0000256" key="1">
    <source>
        <dbReference type="SAM" id="Phobius"/>
    </source>
</evidence>